<reference evidence="1 2" key="1">
    <citation type="submission" date="2015-02" db="EMBL/GenBank/DDBJ databases">
        <title>Draft genome sequences of ten Microbacterium spp. with emphasis on heavy metal contaminated environments.</title>
        <authorList>
            <person name="Corretto E."/>
        </authorList>
    </citation>
    <scope>NUCLEOTIDE SEQUENCE [LARGE SCALE GENOMIC DNA]</scope>
    <source>
        <strain evidence="1 2">DSM 12966</strain>
    </source>
</reference>
<organism evidence="1 2">
    <name type="scientific">Microbacterium foliorum</name>
    <dbReference type="NCBI Taxonomy" id="104336"/>
    <lineage>
        <taxon>Bacteria</taxon>
        <taxon>Bacillati</taxon>
        <taxon>Actinomycetota</taxon>
        <taxon>Actinomycetes</taxon>
        <taxon>Micrococcales</taxon>
        <taxon>Microbacteriaceae</taxon>
        <taxon>Microbacterium</taxon>
    </lineage>
</organism>
<dbReference type="RefSeq" id="WP_052677637.1">
    <property type="nucleotide sequence ID" value="NZ_CP031425.1"/>
</dbReference>
<evidence type="ECO:0000313" key="1">
    <source>
        <dbReference type="EMBL" id="KJL24228.1"/>
    </source>
</evidence>
<name>A0A0F0KTP6_9MICO</name>
<dbReference type="GeneID" id="94445087"/>
<dbReference type="Proteomes" id="UP000033572">
    <property type="component" value="Unassembled WGS sequence"/>
</dbReference>
<evidence type="ECO:0000313" key="2">
    <source>
        <dbReference type="Proteomes" id="UP000033572"/>
    </source>
</evidence>
<dbReference type="PATRIC" id="fig|104336.4.peg.831"/>
<dbReference type="SUPFAM" id="SSF53474">
    <property type="entry name" value="alpha/beta-Hydrolases"/>
    <property type="match status" value="1"/>
</dbReference>
<dbReference type="InterPro" id="IPR029058">
    <property type="entry name" value="AB_hydrolase_fold"/>
</dbReference>
<accession>A0A0F0KTP6</accession>
<sequence>MTSTSSPTLWTPSARVRGSLAVVTGRGERAGVYERFGRRLSADGYTVAVFEGDADAASAWLGAATDAPRVFVGADAGASAVLHLVAQGAPVDAAVIAGTLVDAELDLPSAEQRTACPLHLGVLAAEATSVDVAAAAPLPAPADLAAVEVPVLAVHGGADPVSPIAAISTALRSVPDLEILETVDGLHDALNDQTHRSVAAALVQWLERLRGGDVHAPIVRAYQATAANAATTAGTTAGATA</sequence>
<dbReference type="Gene3D" id="3.40.50.1820">
    <property type="entry name" value="alpha/beta hydrolase"/>
    <property type="match status" value="1"/>
</dbReference>
<keyword evidence="2" id="KW-1185">Reference proteome</keyword>
<keyword evidence="1" id="KW-0378">Hydrolase</keyword>
<dbReference type="AlphaFoldDB" id="A0A0F0KTP6"/>
<dbReference type="EMBL" id="JYIU01000033">
    <property type="protein sequence ID" value="KJL24228.1"/>
    <property type="molecule type" value="Genomic_DNA"/>
</dbReference>
<protein>
    <submittedName>
        <fullName evidence="1">Alpha/beta hydrolase family protein</fullName>
    </submittedName>
</protein>
<proteinExistence type="predicted"/>
<dbReference type="GO" id="GO:0016787">
    <property type="term" value="F:hydrolase activity"/>
    <property type="evidence" value="ECO:0007669"/>
    <property type="project" value="UniProtKB-KW"/>
</dbReference>
<comment type="caution">
    <text evidence="1">The sequence shown here is derived from an EMBL/GenBank/DDBJ whole genome shotgun (WGS) entry which is preliminary data.</text>
</comment>
<gene>
    <name evidence="1" type="ORF">RN50_00808</name>
</gene>